<sequence>PGLPTFAGEADGALGSARSIDCSLRLLRSCQAEEAATGLRARMQRAHGGSVGASAIDPVALAVRANCGRNTIFPLLFAGPKKRLSMEDLGKDRHVFSKHSQCNCQAVMVDDSKIQQLAARPTASLGGRPRRVHGSRSVLWRMRRQLP</sequence>
<feature type="non-terminal residue" evidence="1">
    <location>
        <position position="1"/>
    </location>
</feature>
<protein>
    <submittedName>
        <fullName evidence="1">Uncharacterized protein</fullName>
    </submittedName>
</protein>
<feature type="non-terminal residue" evidence="1">
    <location>
        <position position="147"/>
    </location>
</feature>
<evidence type="ECO:0000313" key="2">
    <source>
        <dbReference type="Proteomes" id="UP001162501"/>
    </source>
</evidence>
<reference evidence="1" key="2">
    <citation type="submission" date="2025-03" db="EMBL/GenBank/DDBJ databases">
        <authorList>
            <consortium name="ELIXIR-Norway"/>
            <consortium name="Elixir Norway"/>
        </authorList>
    </citation>
    <scope>NUCLEOTIDE SEQUENCE</scope>
</reference>
<dbReference type="Proteomes" id="UP001162501">
    <property type="component" value="Chromosome 20"/>
</dbReference>
<name>A0AC59YV80_RANTA</name>
<accession>A0AC59YV80</accession>
<organism evidence="1 2">
    <name type="scientific">Rangifer tarandus platyrhynchus</name>
    <name type="common">Svalbard reindeer</name>
    <dbReference type="NCBI Taxonomy" id="3082113"/>
    <lineage>
        <taxon>Eukaryota</taxon>
        <taxon>Metazoa</taxon>
        <taxon>Chordata</taxon>
        <taxon>Craniata</taxon>
        <taxon>Vertebrata</taxon>
        <taxon>Euteleostomi</taxon>
        <taxon>Mammalia</taxon>
        <taxon>Eutheria</taxon>
        <taxon>Laurasiatheria</taxon>
        <taxon>Artiodactyla</taxon>
        <taxon>Ruminantia</taxon>
        <taxon>Pecora</taxon>
        <taxon>Cervidae</taxon>
        <taxon>Odocoileinae</taxon>
        <taxon>Rangifer</taxon>
    </lineage>
</organism>
<evidence type="ECO:0000313" key="1">
    <source>
        <dbReference type="EMBL" id="CAN0004685.1"/>
    </source>
</evidence>
<gene>
    <name evidence="1" type="ORF">MRATA1EN22A_LOCUS10617</name>
</gene>
<reference evidence="1" key="1">
    <citation type="submission" date="2023-05" db="EMBL/GenBank/DDBJ databases">
        <authorList>
            <consortium name="ELIXIR-Norway"/>
        </authorList>
    </citation>
    <scope>NUCLEOTIDE SEQUENCE</scope>
</reference>
<proteinExistence type="predicted"/>
<dbReference type="EMBL" id="OX596104">
    <property type="protein sequence ID" value="CAN0004685.1"/>
    <property type="molecule type" value="Genomic_DNA"/>
</dbReference>